<feature type="transmembrane region" description="Helical" evidence="13">
    <location>
        <begin position="64"/>
        <end position="87"/>
    </location>
</feature>
<dbReference type="Pfam" id="PF12769">
    <property type="entry name" value="PNTB_4TM"/>
    <property type="match status" value="1"/>
</dbReference>
<evidence type="ECO:0000256" key="10">
    <source>
        <dbReference type="ARBA" id="ARBA00023027"/>
    </source>
</evidence>
<evidence type="ECO:0000256" key="6">
    <source>
        <dbReference type="ARBA" id="ARBA00022692"/>
    </source>
</evidence>
<evidence type="ECO:0000256" key="3">
    <source>
        <dbReference type="ARBA" id="ARBA00012943"/>
    </source>
</evidence>
<proteinExistence type="predicted"/>
<evidence type="ECO:0000256" key="11">
    <source>
        <dbReference type="ARBA" id="ARBA00023136"/>
    </source>
</evidence>
<dbReference type="RefSeq" id="WP_242936684.1">
    <property type="nucleotide sequence ID" value="NZ_CP094326.1"/>
</dbReference>
<keyword evidence="11 13" id="KW-0472">Membrane</keyword>
<dbReference type="Proteomes" id="UP000829476">
    <property type="component" value="Chromosome"/>
</dbReference>
<protein>
    <recommendedName>
        <fullName evidence="3">proton-translocating NAD(P)(+) transhydrogenase</fullName>
        <ecNumber evidence="3">7.1.1.1</ecNumber>
    </recommendedName>
</protein>
<reference evidence="15 16" key="1">
    <citation type="journal article" date="2018" name="Int. J. Syst. Evol. Microbiol.">
        <title>Zhouia spongiae sp. nov., isolated from a marine sponge.</title>
        <authorList>
            <person name="Zhuang L."/>
            <person name="Lin B."/>
            <person name="Qin F."/>
            <person name="Luo L."/>
        </authorList>
    </citation>
    <scope>NUCLEOTIDE SEQUENCE [LARGE SCALE GENOMIC DNA]</scope>
    <source>
        <strain evidence="15 16">HN-Y44</strain>
    </source>
</reference>
<keyword evidence="10" id="KW-0520">NAD</keyword>
<keyword evidence="9 13" id="KW-1133">Transmembrane helix</keyword>
<comment type="function">
    <text evidence="1">The transhydrogenation between NADH and NADP is coupled to respiration and ATP hydrolysis and functions as a proton pump across the membrane.</text>
</comment>
<evidence type="ECO:0000256" key="5">
    <source>
        <dbReference type="ARBA" id="ARBA00022519"/>
    </source>
</evidence>
<feature type="transmembrane region" description="Helical" evidence="13">
    <location>
        <begin position="12"/>
        <end position="33"/>
    </location>
</feature>
<dbReference type="PANTHER" id="PTHR10160:SF19">
    <property type="entry name" value="PROTON-TRANSLOCATING NAD(P)(+) TRANSHYDROGENASE"/>
    <property type="match status" value="1"/>
</dbReference>
<comment type="subcellular location">
    <subcellularLocation>
        <location evidence="2">Cell inner membrane</location>
        <topology evidence="2">Multi-pass membrane protein</topology>
    </subcellularLocation>
</comment>
<dbReference type="PANTHER" id="PTHR10160">
    <property type="entry name" value="NAD(P) TRANSHYDROGENASE"/>
    <property type="match status" value="1"/>
</dbReference>
<keyword evidence="7" id="KW-0521">NADP</keyword>
<gene>
    <name evidence="15" type="ORF">MQE36_14440</name>
</gene>
<dbReference type="EMBL" id="CP094326">
    <property type="protein sequence ID" value="UNY98277.1"/>
    <property type="molecule type" value="Genomic_DNA"/>
</dbReference>
<keyword evidence="16" id="KW-1185">Reference proteome</keyword>
<evidence type="ECO:0000256" key="8">
    <source>
        <dbReference type="ARBA" id="ARBA00022967"/>
    </source>
</evidence>
<dbReference type="EC" id="7.1.1.1" evidence="3"/>
<evidence type="ECO:0000313" key="15">
    <source>
        <dbReference type="EMBL" id="UNY98277.1"/>
    </source>
</evidence>
<feature type="domain" description="NAD(P) transhydrogenase alpha subunit C-terminal" evidence="14">
    <location>
        <begin position="12"/>
        <end position="96"/>
    </location>
</feature>
<evidence type="ECO:0000256" key="2">
    <source>
        <dbReference type="ARBA" id="ARBA00004429"/>
    </source>
</evidence>
<feature type="transmembrane region" description="Helical" evidence="13">
    <location>
        <begin position="40"/>
        <end position="58"/>
    </location>
</feature>
<evidence type="ECO:0000256" key="1">
    <source>
        <dbReference type="ARBA" id="ARBA00003943"/>
    </source>
</evidence>
<accession>A0ABY3YKC4</accession>
<evidence type="ECO:0000259" key="14">
    <source>
        <dbReference type="Pfam" id="PF12769"/>
    </source>
</evidence>
<name>A0ABY3YKC4_9FLAO</name>
<keyword evidence="6 13" id="KW-0812">Transmembrane</keyword>
<evidence type="ECO:0000256" key="12">
    <source>
        <dbReference type="ARBA" id="ARBA00048202"/>
    </source>
</evidence>
<organism evidence="15 16">
    <name type="scientific">Zhouia spongiae</name>
    <dbReference type="NCBI Taxonomy" id="2202721"/>
    <lineage>
        <taxon>Bacteria</taxon>
        <taxon>Pseudomonadati</taxon>
        <taxon>Bacteroidota</taxon>
        <taxon>Flavobacteriia</taxon>
        <taxon>Flavobacteriales</taxon>
        <taxon>Flavobacteriaceae</taxon>
        <taxon>Zhouia</taxon>
    </lineage>
</organism>
<sequence>MNQFFITDIDGIYVVIFSLFIGIEVIKNVPAIIHTPLMSGANAISGIILLGAIIQLMRVNPDDYMQILAAALAIVLATINITGGFFVTHRMLTMFTTAKNK</sequence>
<evidence type="ECO:0000256" key="7">
    <source>
        <dbReference type="ARBA" id="ARBA00022857"/>
    </source>
</evidence>
<evidence type="ECO:0000256" key="13">
    <source>
        <dbReference type="SAM" id="Phobius"/>
    </source>
</evidence>
<dbReference type="InterPro" id="IPR024605">
    <property type="entry name" value="NADP_transhyd_a_C"/>
</dbReference>
<keyword evidence="8" id="KW-1278">Translocase</keyword>
<evidence type="ECO:0000256" key="4">
    <source>
        <dbReference type="ARBA" id="ARBA00022475"/>
    </source>
</evidence>
<evidence type="ECO:0000256" key="9">
    <source>
        <dbReference type="ARBA" id="ARBA00022989"/>
    </source>
</evidence>
<evidence type="ECO:0000313" key="16">
    <source>
        <dbReference type="Proteomes" id="UP000829476"/>
    </source>
</evidence>
<comment type="catalytic activity">
    <reaction evidence="12">
        <text>NAD(+) + NADPH + H(+)(in) = NADH + NADP(+) + H(+)(out)</text>
        <dbReference type="Rhea" id="RHEA:47992"/>
        <dbReference type="ChEBI" id="CHEBI:15378"/>
        <dbReference type="ChEBI" id="CHEBI:57540"/>
        <dbReference type="ChEBI" id="CHEBI:57783"/>
        <dbReference type="ChEBI" id="CHEBI:57945"/>
        <dbReference type="ChEBI" id="CHEBI:58349"/>
        <dbReference type="EC" id="7.1.1.1"/>
    </reaction>
</comment>
<keyword evidence="4" id="KW-1003">Cell membrane</keyword>
<keyword evidence="5" id="KW-0997">Cell inner membrane</keyword>